<evidence type="ECO:0000256" key="4">
    <source>
        <dbReference type="ARBA" id="ARBA00022692"/>
    </source>
</evidence>
<comment type="subcellular location">
    <subcellularLocation>
        <location evidence="1">Cell membrane</location>
        <topology evidence="1">Multi-pass membrane protein</topology>
    </subcellularLocation>
</comment>
<dbReference type="GO" id="GO:0022857">
    <property type="term" value="F:transmembrane transporter activity"/>
    <property type="evidence" value="ECO:0007669"/>
    <property type="project" value="InterPro"/>
</dbReference>
<evidence type="ECO:0000256" key="6">
    <source>
        <dbReference type="ARBA" id="ARBA00023136"/>
    </source>
</evidence>
<dbReference type="PANTHER" id="PTHR42718">
    <property type="entry name" value="MAJOR FACILITATOR SUPERFAMILY MULTIDRUG TRANSPORTER MFSC"/>
    <property type="match status" value="1"/>
</dbReference>
<evidence type="ECO:0000259" key="8">
    <source>
        <dbReference type="PROSITE" id="PS50850"/>
    </source>
</evidence>
<evidence type="ECO:0000256" key="1">
    <source>
        <dbReference type="ARBA" id="ARBA00004651"/>
    </source>
</evidence>
<comment type="caution">
    <text evidence="9">The sequence shown here is derived from an EMBL/GenBank/DDBJ whole genome shotgun (WGS) entry which is preliminary data.</text>
</comment>
<dbReference type="Proteomes" id="UP000660680">
    <property type="component" value="Unassembled WGS sequence"/>
</dbReference>
<keyword evidence="3" id="KW-1003">Cell membrane</keyword>
<dbReference type="Pfam" id="PF07690">
    <property type="entry name" value="MFS_1"/>
    <property type="match status" value="1"/>
</dbReference>
<reference evidence="9" key="2">
    <citation type="submission" date="2020-09" db="EMBL/GenBank/DDBJ databases">
        <authorList>
            <person name="Sun Q."/>
            <person name="Ohkuma M."/>
        </authorList>
    </citation>
    <scope>NUCLEOTIDE SEQUENCE</scope>
    <source>
        <strain evidence="9">JCM 3276</strain>
    </source>
</reference>
<reference evidence="9" key="1">
    <citation type="journal article" date="2014" name="Int. J. Syst. Evol. Microbiol.">
        <title>Complete genome sequence of Corynebacterium casei LMG S-19264T (=DSM 44701T), isolated from a smear-ripened cheese.</title>
        <authorList>
            <consortium name="US DOE Joint Genome Institute (JGI-PGF)"/>
            <person name="Walter F."/>
            <person name="Albersmeier A."/>
            <person name="Kalinowski J."/>
            <person name="Ruckert C."/>
        </authorList>
    </citation>
    <scope>NUCLEOTIDE SEQUENCE</scope>
    <source>
        <strain evidence="9">JCM 3276</strain>
    </source>
</reference>
<dbReference type="GO" id="GO:0005886">
    <property type="term" value="C:plasma membrane"/>
    <property type="evidence" value="ECO:0007669"/>
    <property type="project" value="UniProtKB-SubCell"/>
</dbReference>
<evidence type="ECO:0000256" key="2">
    <source>
        <dbReference type="ARBA" id="ARBA00022448"/>
    </source>
</evidence>
<organism evidence="9 10">
    <name type="scientific">Actinokineospora fastidiosa</name>
    <dbReference type="NCBI Taxonomy" id="1816"/>
    <lineage>
        <taxon>Bacteria</taxon>
        <taxon>Bacillati</taxon>
        <taxon>Actinomycetota</taxon>
        <taxon>Actinomycetes</taxon>
        <taxon>Pseudonocardiales</taxon>
        <taxon>Pseudonocardiaceae</taxon>
        <taxon>Actinokineospora</taxon>
    </lineage>
</organism>
<dbReference type="InterPro" id="IPR004638">
    <property type="entry name" value="EmrB-like"/>
</dbReference>
<keyword evidence="5 7" id="KW-1133">Transmembrane helix</keyword>
<keyword evidence="10" id="KW-1185">Reference proteome</keyword>
<protein>
    <submittedName>
        <fullName evidence="9">MFS transporter</fullName>
    </submittedName>
</protein>
<evidence type="ECO:0000313" key="9">
    <source>
        <dbReference type="EMBL" id="GGS25109.1"/>
    </source>
</evidence>
<feature type="domain" description="Major facilitator superfamily (MFS) profile" evidence="8">
    <location>
        <begin position="1"/>
        <end position="420"/>
    </location>
</feature>
<dbReference type="InterPro" id="IPR020846">
    <property type="entry name" value="MFS_dom"/>
</dbReference>
<proteinExistence type="predicted"/>
<gene>
    <name evidence="9" type="ORF">GCM10010171_17950</name>
</gene>
<feature type="transmembrane region" description="Helical" evidence="7">
    <location>
        <begin position="25"/>
        <end position="43"/>
    </location>
</feature>
<evidence type="ECO:0000256" key="3">
    <source>
        <dbReference type="ARBA" id="ARBA00022475"/>
    </source>
</evidence>
<feature type="transmembrane region" description="Helical" evidence="7">
    <location>
        <begin position="307"/>
        <end position="326"/>
    </location>
</feature>
<feature type="transmembrane region" description="Helical" evidence="7">
    <location>
        <begin position="338"/>
        <end position="361"/>
    </location>
</feature>
<dbReference type="InterPro" id="IPR036259">
    <property type="entry name" value="MFS_trans_sf"/>
</dbReference>
<feature type="transmembrane region" description="Helical" evidence="7">
    <location>
        <begin position="55"/>
        <end position="74"/>
    </location>
</feature>
<keyword evidence="4 7" id="KW-0812">Transmembrane</keyword>
<name>A0A918LAQ7_9PSEU</name>
<dbReference type="CDD" id="cd17321">
    <property type="entry name" value="MFS_MMR_MDR_like"/>
    <property type="match status" value="1"/>
</dbReference>
<feature type="transmembrane region" description="Helical" evidence="7">
    <location>
        <begin position="382"/>
        <end position="404"/>
    </location>
</feature>
<dbReference type="NCBIfam" id="TIGR00711">
    <property type="entry name" value="efflux_EmrB"/>
    <property type="match status" value="1"/>
</dbReference>
<keyword evidence="6 7" id="KW-0472">Membrane</keyword>
<sequence>MLDSTIVTVAVPAILTGLDATLNQVIWVNSVYLLANTVPLLITGRLGDRYGPKRVLLVGLGLFLAASLWCGLATSAGSLIAARAVQGLGAALMTPQTLAFITRLFPPERRAVPIAVWGAVSGVATIAGPVAGGLLVQHAGWEWIFLLNLPIGVAGLLVGALMLPDWRPDSRMRFDTLGAVLASAGLAALVFGVQNGQHYQWASGIVYVIAIGLLLLGGFLIHQRRAPAPLVPMRLFDNRVFGAANLTHAALGFATTGMFLPLVIYVQTVLGMDPLASSLLCAPMAVGAGLAAIAAGKLVARVGARPLVTSGLAALAAGVVVLAVQAEPDTAPLALVPGLVVAGTGIGLVFSPLTAAATFGLSPELAGAASGVFNTSRQVGGVLGSASTGVLLQLGLSLTVPAAAREYAELLPSRYADEFVRRISEAANTASQFGGEGPPVPADWSPSIAERVRDLATDAFNLGFTNAAKATLVLPVVVLVLGMVAASGLRTPVLSRRP</sequence>
<dbReference type="SUPFAM" id="SSF103473">
    <property type="entry name" value="MFS general substrate transporter"/>
    <property type="match status" value="1"/>
</dbReference>
<dbReference type="InterPro" id="IPR011701">
    <property type="entry name" value="MFS"/>
</dbReference>
<keyword evidence="2" id="KW-0813">Transport</keyword>
<dbReference type="PANTHER" id="PTHR42718:SF42">
    <property type="entry name" value="EXPORT PROTEIN"/>
    <property type="match status" value="1"/>
</dbReference>
<feature type="transmembrane region" description="Helical" evidence="7">
    <location>
        <begin position="174"/>
        <end position="193"/>
    </location>
</feature>
<feature type="transmembrane region" description="Helical" evidence="7">
    <location>
        <begin position="143"/>
        <end position="162"/>
    </location>
</feature>
<feature type="transmembrane region" description="Helical" evidence="7">
    <location>
        <begin position="114"/>
        <end position="137"/>
    </location>
</feature>
<dbReference type="AlphaFoldDB" id="A0A918LAQ7"/>
<dbReference type="Gene3D" id="1.20.1720.10">
    <property type="entry name" value="Multidrug resistance protein D"/>
    <property type="match status" value="1"/>
</dbReference>
<dbReference type="EMBL" id="BMRB01000001">
    <property type="protein sequence ID" value="GGS25109.1"/>
    <property type="molecule type" value="Genomic_DNA"/>
</dbReference>
<dbReference type="PROSITE" id="PS50850">
    <property type="entry name" value="MFS"/>
    <property type="match status" value="1"/>
</dbReference>
<accession>A0A918LAQ7</accession>
<feature type="transmembrane region" description="Helical" evidence="7">
    <location>
        <begin position="242"/>
        <end position="264"/>
    </location>
</feature>
<feature type="transmembrane region" description="Helical" evidence="7">
    <location>
        <begin position="276"/>
        <end position="295"/>
    </location>
</feature>
<evidence type="ECO:0000313" key="10">
    <source>
        <dbReference type="Proteomes" id="UP000660680"/>
    </source>
</evidence>
<evidence type="ECO:0000256" key="7">
    <source>
        <dbReference type="SAM" id="Phobius"/>
    </source>
</evidence>
<feature type="transmembrane region" description="Helical" evidence="7">
    <location>
        <begin position="80"/>
        <end position="102"/>
    </location>
</feature>
<dbReference type="Gene3D" id="1.20.1250.20">
    <property type="entry name" value="MFS general substrate transporter like domains"/>
    <property type="match status" value="1"/>
</dbReference>
<evidence type="ECO:0000256" key="5">
    <source>
        <dbReference type="ARBA" id="ARBA00022989"/>
    </source>
</evidence>
<feature type="transmembrane region" description="Helical" evidence="7">
    <location>
        <begin position="199"/>
        <end position="221"/>
    </location>
</feature>
<feature type="transmembrane region" description="Helical" evidence="7">
    <location>
        <begin position="470"/>
        <end position="489"/>
    </location>
</feature>